<reference evidence="14 15" key="1">
    <citation type="journal article" date="2024" name="J. Plant Pathol.">
        <title>Sequence and assembly of the genome of Seiridium unicorne, isolate CBS 538.82, causal agent of cypress canker disease.</title>
        <authorList>
            <person name="Scali E."/>
            <person name="Rocca G.D."/>
            <person name="Danti R."/>
            <person name="Garbelotto M."/>
            <person name="Barberini S."/>
            <person name="Baroncelli R."/>
            <person name="Emiliani G."/>
        </authorList>
    </citation>
    <scope>NUCLEOTIDE SEQUENCE [LARGE SCALE GENOMIC DNA]</scope>
    <source>
        <strain evidence="14 15">BM-138-508</strain>
    </source>
</reference>
<dbReference type="SUPFAM" id="SSF54373">
    <property type="entry name" value="FAD-linked reductases, C-terminal domain"/>
    <property type="match status" value="1"/>
</dbReference>
<evidence type="ECO:0000256" key="1">
    <source>
        <dbReference type="ARBA" id="ARBA00000707"/>
    </source>
</evidence>
<proteinExistence type="inferred from homology"/>
<dbReference type="PIRSF" id="PIRSF000137">
    <property type="entry name" value="Alcohol_oxidase"/>
    <property type="match status" value="1"/>
</dbReference>
<keyword evidence="9" id="KW-0788">Thiol protease</keyword>
<dbReference type="PANTHER" id="PTHR11552:SF147">
    <property type="entry name" value="CHOLINE DEHYDROGENASE, MITOCHONDRIAL"/>
    <property type="match status" value="1"/>
</dbReference>
<evidence type="ECO:0000256" key="8">
    <source>
        <dbReference type="ARBA" id="ARBA00022801"/>
    </source>
</evidence>
<comment type="catalytic activity">
    <reaction evidence="1">
        <text>Thiol-dependent hydrolysis of ester, thioester, amide, peptide and isopeptide bonds formed by the C-terminal Gly of ubiquitin (a 76-residue protein attached to proteins as an intracellular targeting signal).</text>
        <dbReference type="EC" id="3.4.19.12"/>
    </reaction>
</comment>
<evidence type="ECO:0000256" key="5">
    <source>
        <dbReference type="ARBA" id="ARBA00022630"/>
    </source>
</evidence>
<dbReference type="SUPFAM" id="SSF51905">
    <property type="entry name" value="FAD/NAD(P)-binding domain"/>
    <property type="match status" value="1"/>
</dbReference>
<evidence type="ECO:0000313" key="14">
    <source>
        <dbReference type="EMBL" id="KAK9423320.1"/>
    </source>
</evidence>
<dbReference type="Gene3D" id="3.30.560.10">
    <property type="entry name" value="Glucose Oxidase, domain 3"/>
    <property type="match status" value="1"/>
</dbReference>
<dbReference type="PROSITE" id="PS52048">
    <property type="entry name" value="UCH_DOMAIN"/>
    <property type="match status" value="1"/>
</dbReference>
<keyword evidence="5" id="KW-0285">Flavoprotein</keyword>
<evidence type="ECO:0000256" key="7">
    <source>
        <dbReference type="ARBA" id="ARBA00022786"/>
    </source>
</evidence>
<sequence length="667" mass="73879">MFEIAHKSVEQTGDTQADLTGEREGGHFVSLVKSGGKLWELEGSRKGPVERGSLAEDEDVLRPRALDMGIKRIIKLNAEEGAKKFDIIIIGGGTAGCVLAHRLSARQDLRILVLEAGADHSTDPKVSIPLLSRRMFNDPVYDWQYCTTPQKDLNNRIIQQTRGRMLGGSSAINSNSLVYPSQSMHEAWSQIAGNSQWSWESVKHCYERFQTVQGRSAENSTSTSGPVQASYPKELHPLQKVWEEAFRSLGWFSDRPGYLCDAVGGVTTTNAIDGLRGERSQAIAYLKSSTDNLVVMTDATVTRVLFDENKDDTSRKLRAVGVVFEKEGQQKTVHATREVILSAGTFGSPQLLELSGIGRQDILHKAGVQCRLDLAGVGENLQDHLNYGPSIEVHPSIETGDVAARDPKAAAARLEEYQKHHTGPLSEGAAYSFAYWPLQRFNTAAEEIDLRQLLERDWGIESGTALYSQYEFCRRMILDPDEASATVFMTRMQRYTRPGHAAPGNYMTIIAMLSHPFSRGHCHIESTDARKHPRIDCSYLSHPLDAEILARHVLQIERLLEEPKLKAVLRPGGKRLPMEYDTRPQTVEEIKEAIMKYSATNYHPCGTCAMLPISSGGVVDGDLRVYGTENLRVCDASVFPIIPRGNILSTVYAVAERGAEIILSSSK</sequence>
<evidence type="ECO:0000256" key="6">
    <source>
        <dbReference type="ARBA" id="ARBA00022670"/>
    </source>
</evidence>
<dbReference type="PROSITE" id="PS00624">
    <property type="entry name" value="GMC_OXRED_2"/>
    <property type="match status" value="1"/>
</dbReference>
<dbReference type="InterPro" id="IPR036959">
    <property type="entry name" value="Peptidase_C12_UCH_sf"/>
</dbReference>
<evidence type="ECO:0000256" key="2">
    <source>
        <dbReference type="ARBA" id="ARBA00001974"/>
    </source>
</evidence>
<evidence type="ECO:0000259" key="13">
    <source>
        <dbReference type="PROSITE" id="PS52048"/>
    </source>
</evidence>
<keyword evidence="10" id="KW-0274">FAD</keyword>
<keyword evidence="8" id="KW-0378">Hydrolase</keyword>
<evidence type="ECO:0000256" key="3">
    <source>
        <dbReference type="ARBA" id="ARBA00010790"/>
    </source>
</evidence>
<dbReference type="InterPro" id="IPR012132">
    <property type="entry name" value="GMC_OxRdtase"/>
</dbReference>
<comment type="similarity">
    <text evidence="3">Belongs to the GMC oxidoreductase family.</text>
</comment>
<comment type="cofactor">
    <cofactor evidence="2">
        <name>FAD</name>
        <dbReference type="ChEBI" id="CHEBI:57692"/>
    </cofactor>
</comment>
<dbReference type="Pfam" id="PF00732">
    <property type="entry name" value="GMC_oxred_N"/>
    <property type="match status" value="1"/>
</dbReference>
<keyword evidence="15" id="KW-1185">Reference proteome</keyword>
<dbReference type="InterPro" id="IPR007867">
    <property type="entry name" value="GMC_OxRtase_C"/>
</dbReference>
<dbReference type="InterPro" id="IPR000172">
    <property type="entry name" value="GMC_OxRdtase_N"/>
</dbReference>
<feature type="domain" description="UCH catalytic" evidence="13">
    <location>
        <begin position="1"/>
        <end position="92"/>
    </location>
</feature>
<accession>A0ABR2V8T5</accession>
<dbReference type="Pfam" id="PF01088">
    <property type="entry name" value="Peptidase_C12"/>
    <property type="match status" value="1"/>
</dbReference>
<dbReference type="Gene3D" id="3.40.532.10">
    <property type="entry name" value="Peptidase C12, ubiquitin carboxyl-terminal hydrolase"/>
    <property type="match status" value="1"/>
</dbReference>
<evidence type="ECO:0000256" key="4">
    <source>
        <dbReference type="ARBA" id="ARBA00012759"/>
    </source>
</evidence>
<keyword evidence="6" id="KW-0645">Protease</keyword>
<dbReference type="InterPro" id="IPR036188">
    <property type="entry name" value="FAD/NAD-bd_sf"/>
</dbReference>
<dbReference type="EMBL" id="JARVKF010000079">
    <property type="protein sequence ID" value="KAK9423320.1"/>
    <property type="molecule type" value="Genomic_DNA"/>
</dbReference>
<dbReference type="PANTHER" id="PTHR11552">
    <property type="entry name" value="GLUCOSE-METHANOL-CHOLINE GMC OXIDOREDUCTASE"/>
    <property type="match status" value="1"/>
</dbReference>
<feature type="region of interest" description="Disordered" evidence="12">
    <location>
        <begin position="1"/>
        <end position="21"/>
    </location>
</feature>
<dbReference type="SUPFAM" id="SSF54001">
    <property type="entry name" value="Cysteine proteinases"/>
    <property type="match status" value="1"/>
</dbReference>
<dbReference type="InterPro" id="IPR001578">
    <property type="entry name" value="Peptidase_C12_UCH"/>
</dbReference>
<dbReference type="InterPro" id="IPR038765">
    <property type="entry name" value="Papain-like_cys_pep_sf"/>
</dbReference>
<evidence type="ECO:0000256" key="11">
    <source>
        <dbReference type="PROSITE-ProRule" id="PRU01393"/>
    </source>
</evidence>
<comment type="caution">
    <text evidence="11">Lacks conserved residue(s) required for the propagation of feature annotation.</text>
</comment>
<dbReference type="Proteomes" id="UP001408356">
    <property type="component" value="Unassembled WGS sequence"/>
</dbReference>
<protein>
    <recommendedName>
        <fullName evidence="4">ubiquitinyl hydrolase 1</fullName>
        <ecNumber evidence="4">3.4.19.12</ecNumber>
    </recommendedName>
</protein>
<gene>
    <name evidence="14" type="ORF">SUNI508_04214</name>
</gene>
<keyword evidence="7" id="KW-0833">Ubl conjugation pathway</keyword>
<evidence type="ECO:0000313" key="15">
    <source>
        <dbReference type="Proteomes" id="UP001408356"/>
    </source>
</evidence>
<dbReference type="EC" id="3.4.19.12" evidence="4"/>
<evidence type="ECO:0000256" key="10">
    <source>
        <dbReference type="ARBA" id="ARBA00022827"/>
    </source>
</evidence>
<comment type="similarity">
    <text evidence="11">Belongs to the peptidase C12 family.</text>
</comment>
<comment type="caution">
    <text evidence="14">The sequence shown here is derived from an EMBL/GenBank/DDBJ whole genome shotgun (WGS) entry which is preliminary data.</text>
</comment>
<name>A0ABR2V8T5_9PEZI</name>
<dbReference type="Pfam" id="PF05199">
    <property type="entry name" value="GMC_oxred_C"/>
    <property type="match status" value="1"/>
</dbReference>
<evidence type="ECO:0000256" key="9">
    <source>
        <dbReference type="ARBA" id="ARBA00022807"/>
    </source>
</evidence>
<organism evidence="14 15">
    <name type="scientific">Seiridium unicorne</name>
    <dbReference type="NCBI Taxonomy" id="138068"/>
    <lineage>
        <taxon>Eukaryota</taxon>
        <taxon>Fungi</taxon>
        <taxon>Dikarya</taxon>
        <taxon>Ascomycota</taxon>
        <taxon>Pezizomycotina</taxon>
        <taxon>Sordariomycetes</taxon>
        <taxon>Xylariomycetidae</taxon>
        <taxon>Amphisphaeriales</taxon>
        <taxon>Sporocadaceae</taxon>
        <taxon>Seiridium</taxon>
    </lineage>
</organism>
<dbReference type="Gene3D" id="3.50.50.60">
    <property type="entry name" value="FAD/NAD(P)-binding domain"/>
    <property type="match status" value="1"/>
</dbReference>
<evidence type="ECO:0000256" key="12">
    <source>
        <dbReference type="SAM" id="MobiDB-lite"/>
    </source>
</evidence>